<reference evidence="2 3" key="1">
    <citation type="journal article" date="2016" name="Nat. Commun.">
        <title>Thousands of microbial genomes shed light on interconnected biogeochemical processes in an aquifer system.</title>
        <authorList>
            <person name="Anantharaman K."/>
            <person name="Brown C.T."/>
            <person name="Hug L.A."/>
            <person name="Sharon I."/>
            <person name="Castelle C.J."/>
            <person name="Probst A.J."/>
            <person name="Thomas B.C."/>
            <person name="Singh A."/>
            <person name="Wilkins M.J."/>
            <person name="Karaoz U."/>
            <person name="Brodie E.L."/>
            <person name="Williams K.H."/>
            <person name="Hubbard S.S."/>
            <person name="Banfield J.F."/>
        </authorList>
    </citation>
    <scope>NUCLEOTIDE SEQUENCE [LARGE SCALE GENOMIC DNA]</scope>
</reference>
<keyword evidence="1" id="KW-0732">Signal</keyword>
<gene>
    <name evidence="2" type="ORF">A3H51_01170</name>
</gene>
<feature type="chain" id="PRO_5009583113" description="Signal peptidase" evidence="1">
    <location>
        <begin position="31"/>
        <end position="99"/>
    </location>
</feature>
<dbReference type="InterPro" id="IPR018740">
    <property type="entry name" value="DUF2282_membr"/>
</dbReference>
<comment type="caution">
    <text evidence="2">The sequence shown here is derived from an EMBL/GenBank/DDBJ whole genome shotgun (WGS) entry which is preliminary data.</text>
</comment>
<dbReference type="EMBL" id="MHOJ01000025">
    <property type="protein sequence ID" value="OGZ62144.1"/>
    <property type="molecule type" value="Genomic_DNA"/>
</dbReference>
<dbReference type="STRING" id="1802164.A3H51_01170"/>
<evidence type="ECO:0000256" key="1">
    <source>
        <dbReference type="SAM" id="SignalP"/>
    </source>
</evidence>
<name>A0A1G2HI20_9BACT</name>
<feature type="signal peptide" evidence="1">
    <location>
        <begin position="1"/>
        <end position="30"/>
    </location>
</feature>
<evidence type="ECO:0000313" key="3">
    <source>
        <dbReference type="Proteomes" id="UP000178509"/>
    </source>
</evidence>
<evidence type="ECO:0008006" key="4">
    <source>
        <dbReference type="Google" id="ProtNLM"/>
    </source>
</evidence>
<accession>A0A1G2HI20</accession>
<proteinExistence type="predicted"/>
<evidence type="ECO:0000313" key="2">
    <source>
        <dbReference type="EMBL" id="OGZ62144.1"/>
    </source>
</evidence>
<protein>
    <recommendedName>
        <fullName evidence="4">Signal peptidase</fullName>
    </recommendedName>
</protein>
<dbReference type="AlphaFoldDB" id="A0A1G2HI20"/>
<dbReference type="Proteomes" id="UP000178509">
    <property type="component" value="Unassembled WGS sequence"/>
</dbReference>
<sequence>MKKVNKKLLQVAAGAVMVAGVSTVSTQSLAAPKCAVEKCYGIVNKAKNECGSPKHACAGQAKTSGNGQEWMLVMKGSCNSIQGGSTKPFDGNNKVTKTN</sequence>
<dbReference type="Pfam" id="PF10048">
    <property type="entry name" value="DUF2282"/>
    <property type="match status" value="1"/>
</dbReference>
<organism evidence="2 3">
    <name type="scientific">Candidatus Spechtbacteria bacterium RIFCSPLOWO2_02_FULL_38_8</name>
    <dbReference type="NCBI Taxonomy" id="1802164"/>
    <lineage>
        <taxon>Bacteria</taxon>
        <taxon>Candidatus Spechtiibacteriota</taxon>
    </lineage>
</organism>